<dbReference type="SUPFAM" id="SSF53623">
    <property type="entry name" value="MurD-like peptide ligases, catalytic domain"/>
    <property type="match status" value="1"/>
</dbReference>
<evidence type="ECO:0000256" key="7">
    <source>
        <dbReference type="ARBA" id="ARBA00022490"/>
    </source>
</evidence>
<dbReference type="Gene3D" id="3.90.190.20">
    <property type="entry name" value="Mur ligase, C-terminal domain"/>
    <property type="match status" value="1"/>
</dbReference>
<sequence>MSVTIHEYLAALKGKRVAVMGIGVSNTPLVQLLLKTGISVTACDKKTMEQLGDEAEELISLGAELRLGKDYLRDLTEDVIFRTPGMRPDLPELLRAKERGSVVTSEMEAFFEVCPCTLIGVTGSDGKTTTTTLIAEMLRSEGKRVHLGGNIGRPLLSDAGGMKHGDFAVLELSSFQLMTMERSPHIAVVTNLAPNHLDMHTSMEEYIAAKENIFTHQKKNDIAIFNGDNEITRGFAKKAPGRVRLFSRFTEPEEGVFLRGDTIWSRRGGKERAVLPVSGILIPGMHNVENYMAAIAATEGLVRDETVRSLAASFPGVEHRIELVRKLGGAAYYNDSIASSPSRTIAGLRSFPDKVILIAGGYDKHIPFDVLGPEVVRHVKTLVLTGSTAEKIRESVEKAPEYREGKPKIIMIPEFDEAVKTAAGEAKPGDTVILSPACASFDRFKNFAQRGEHFKKLVQEMGGSET</sequence>
<keyword evidence="11 17" id="KW-0133">Cell shape</keyword>
<keyword evidence="8 17" id="KW-0436">Ligase</keyword>
<dbReference type="OrthoDB" id="9809796at2"/>
<gene>
    <name evidence="17" type="primary">murD</name>
    <name evidence="21" type="ORF">SAMN02745168_1301</name>
</gene>
<dbReference type="SUPFAM" id="SSF51984">
    <property type="entry name" value="MurCD N-terminal domain"/>
    <property type="match status" value="1"/>
</dbReference>
<comment type="catalytic activity">
    <reaction evidence="16 17 18">
        <text>UDP-N-acetyl-alpha-D-muramoyl-L-alanine + D-glutamate + ATP = UDP-N-acetyl-alpha-D-muramoyl-L-alanyl-D-glutamate + ADP + phosphate + H(+)</text>
        <dbReference type="Rhea" id="RHEA:16429"/>
        <dbReference type="ChEBI" id="CHEBI:15378"/>
        <dbReference type="ChEBI" id="CHEBI:29986"/>
        <dbReference type="ChEBI" id="CHEBI:30616"/>
        <dbReference type="ChEBI" id="CHEBI:43474"/>
        <dbReference type="ChEBI" id="CHEBI:83898"/>
        <dbReference type="ChEBI" id="CHEBI:83900"/>
        <dbReference type="ChEBI" id="CHEBI:456216"/>
        <dbReference type="EC" id="6.3.2.9"/>
    </reaction>
</comment>
<keyword evidence="17 18" id="KW-0132">Cell division</keyword>
<dbReference type="GO" id="GO:0008360">
    <property type="term" value="P:regulation of cell shape"/>
    <property type="evidence" value="ECO:0007669"/>
    <property type="project" value="UniProtKB-KW"/>
</dbReference>
<dbReference type="EMBL" id="FWXW01000002">
    <property type="protein sequence ID" value="SMC50760.1"/>
    <property type="molecule type" value="Genomic_DNA"/>
</dbReference>
<name>A0A1W1ZQD9_9FIRM</name>
<dbReference type="GO" id="GO:0005737">
    <property type="term" value="C:cytoplasm"/>
    <property type="evidence" value="ECO:0007669"/>
    <property type="project" value="UniProtKB-SubCell"/>
</dbReference>
<dbReference type="GO" id="GO:0009252">
    <property type="term" value="P:peptidoglycan biosynthetic process"/>
    <property type="evidence" value="ECO:0007669"/>
    <property type="project" value="UniProtKB-UniRule"/>
</dbReference>
<comment type="subcellular location">
    <subcellularLocation>
        <location evidence="2 17 18">Cytoplasm</location>
    </subcellularLocation>
</comment>
<evidence type="ECO:0000256" key="14">
    <source>
        <dbReference type="ARBA" id="ARBA00030398"/>
    </source>
</evidence>
<keyword evidence="17 18" id="KW-0131">Cell cycle</keyword>
<dbReference type="Gene3D" id="3.40.1190.10">
    <property type="entry name" value="Mur-like, catalytic domain"/>
    <property type="match status" value="1"/>
</dbReference>
<dbReference type="GO" id="GO:0008764">
    <property type="term" value="F:UDP-N-acetylmuramoylalanine-D-glutamate ligase activity"/>
    <property type="evidence" value="ECO:0007669"/>
    <property type="project" value="UniProtKB-UniRule"/>
</dbReference>
<keyword evidence="22" id="KW-1185">Reference proteome</keyword>
<keyword evidence="9 17" id="KW-0547">Nucleotide-binding</keyword>
<feature type="domain" description="Mur ligase C-terminal" evidence="19">
    <location>
        <begin position="319"/>
        <end position="438"/>
    </location>
</feature>
<dbReference type="GO" id="GO:0051301">
    <property type="term" value="P:cell division"/>
    <property type="evidence" value="ECO:0007669"/>
    <property type="project" value="UniProtKB-KW"/>
</dbReference>
<evidence type="ECO:0000256" key="9">
    <source>
        <dbReference type="ARBA" id="ARBA00022741"/>
    </source>
</evidence>
<organism evidence="21 22">
    <name type="scientific">Papillibacter cinnamivorans DSM 12816</name>
    <dbReference type="NCBI Taxonomy" id="1122930"/>
    <lineage>
        <taxon>Bacteria</taxon>
        <taxon>Bacillati</taxon>
        <taxon>Bacillota</taxon>
        <taxon>Clostridia</taxon>
        <taxon>Eubacteriales</taxon>
        <taxon>Oscillospiraceae</taxon>
        <taxon>Papillibacter</taxon>
    </lineage>
</organism>
<feature type="binding site" evidence="17">
    <location>
        <begin position="123"/>
        <end position="129"/>
    </location>
    <ligand>
        <name>ATP</name>
        <dbReference type="ChEBI" id="CHEBI:30616"/>
    </ligand>
</feature>
<evidence type="ECO:0000256" key="1">
    <source>
        <dbReference type="ARBA" id="ARBA00002734"/>
    </source>
</evidence>
<dbReference type="InterPro" id="IPR036615">
    <property type="entry name" value="Mur_ligase_C_dom_sf"/>
</dbReference>
<dbReference type="Pfam" id="PF02875">
    <property type="entry name" value="Mur_ligase_C"/>
    <property type="match status" value="1"/>
</dbReference>
<evidence type="ECO:0000256" key="2">
    <source>
        <dbReference type="ARBA" id="ARBA00004496"/>
    </source>
</evidence>
<keyword evidence="13 17" id="KW-0961">Cell wall biogenesis/degradation</keyword>
<feature type="domain" description="Mur ligase central" evidence="20">
    <location>
        <begin position="121"/>
        <end position="297"/>
    </location>
</feature>
<reference evidence="21 22" key="1">
    <citation type="submission" date="2017-04" db="EMBL/GenBank/DDBJ databases">
        <authorList>
            <person name="Afonso C.L."/>
            <person name="Miller P.J."/>
            <person name="Scott M.A."/>
            <person name="Spackman E."/>
            <person name="Goraichik I."/>
            <person name="Dimitrov K.M."/>
            <person name="Suarez D.L."/>
            <person name="Swayne D.E."/>
        </authorList>
    </citation>
    <scope>NUCLEOTIDE SEQUENCE [LARGE SCALE GENOMIC DNA]</scope>
    <source>
        <strain evidence="21 22">DSM 12816</strain>
    </source>
</reference>
<evidence type="ECO:0000256" key="17">
    <source>
        <dbReference type="HAMAP-Rule" id="MF_00639"/>
    </source>
</evidence>
<dbReference type="InterPro" id="IPR036565">
    <property type="entry name" value="Mur-like_cat_sf"/>
</dbReference>
<evidence type="ECO:0000256" key="4">
    <source>
        <dbReference type="ARBA" id="ARBA00010416"/>
    </source>
</evidence>
<evidence type="ECO:0000256" key="8">
    <source>
        <dbReference type="ARBA" id="ARBA00022598"/>
    </source>
</evidence>
<evidence type="ECO:0000256" key="13">
    <source>
        <dbReference type="ARBA" id="ARBA00023316"/>
    </source>
</evidence>
<dbReference type="Pfam" id="PF08245">
    <property type="entry name" value="Mur_ligase_M"/>
    <property type="match status" value="1"/>
</dbReference>
<evidence type="ECO:0000313" key="22">
    <source>
        <dbReference type="Proteomes" id="UP000192790"/>
    </source>
</evidence>
<dbReference type="NCBIfam" id="TIGR01087">
    <property type="entry name" value="murD"/>
    <property type="match status" value="1"/>
</dbReference>
<protein>
    <recommendedName>
        <fullName evidence="6 17">UDP-N-acetylmuramoylalanine--D-glutamate ligase</fullName>
        <ecNumber evidence="5 17">6.3.2.9</ecNumber>
    </recommendedName>
    <alternativeName>
        <fullName evidence="15 17">D-glutamic acid-adding enzyme</fullName>
    </alternativeName>
    <alternativeName>
        <fullName evidence="14 17">UDP-N-acetylmuramoyl-L-alanyl-D-glutamate synthetase</fullName>
    </alternativeName>
</protein>
<evidence type="ECO:0000256" key="18">
    <source>
        <dbReference type="RuleBase" id="RU003664"/>
    </source>
</evidence>
<evidence type="ECO:0000256" key="15">
    <source>
        <dbReference type="ARBA" id="ARBA00032324"/>
    </source>
</evidence>
<keyword evidence="10 17" id="KW-0067">ATP-binding</keyword>
<comment type="function">
    <text evidence="1 17 18">Cell wall formation. Catalyzes the addition of glutamate to the nucleotide precursor UDP-N-acetylmuramoyl-L-alanine (UMA).</text>
</comment>
<dbReference type="Proteomes" id="UP000192790">
    <property type="component" value="Unassembled WGS sequence"/>
</dbReference>
<accession>A0A1W1ZQD9</accession>
<evidence type="ECO:0000256" key="10">
    <source>
        <dbReference type="ARBA" id="ARBA00022840"/>
    </source>
</evidence>
<dbReference type="Gene3D" id="3.40.50.720">
    <property type="entry name" value="NAD(P)-binding Rossmann-like Domain"/>
    <property type="match status" value="1"/>
</dbReference>
<evidence type="ECO:0000256" key="5">
    <source>
        <dbReference type="ARBA" id="ARBA00012212"/>
    </source>
</evidence>
<dbReference type="GO" id="GO:0071555">
    <property type="term" value="P:cell wall organization"/>
    <property type="evidence" value="ECO:0007669"/>
    <property type="project" value="UniProtKB-KW"/>
</dbReference>
<evidence type="ECO:0000256" key="11">
    <source>
        <dbReference type="ARBA" id="ARBA00022960"/>
    </source>
</evidence>
<evidence type="ECO:0000256" key="6">
    <source>
        <dbReference type="ARBA" id="ARBA00015655"/>
    </source>
</evidence>
<evidence type="ECO:0000256" key="3">
    <source>
        <dbReference type="ARBA" id="ARBA00004752"/>
    </source>
</evidence>
<evidence type="ECO:0000256" key="12">
    <source>
        <dbReference type="ARBA" id="ARBA00022984"/>
    </source>
</evidence>
<keyword evidence="12 17" id="KW-0573">Peptidoglycan synthesis</keyword>
<evidence type="ECO:0000256" key="16">
    <source>
        <dbReference type="ARBA" id="ARBA00047632"/>
    </source>
</evidence>
<dbReference type="InterPro" id="IPR013221">
    <property type="entry name" value="Mur_ligase_cen"/>
</dbReference>
<dbReference type="SUPFAM" id="SSF53244">
    <property type="entry name" value="MurD-like peptide ligases, peptide-binding domain"/>
    <property type="match status" value="1"/>
</dbReference>
<dbReference type="GO" id="GO:0005524">
    <property type="term" value="F:ATP binding"/>
    <property type="evidence" value="ECO:0007669"/>
    <property type="project" value="UniProtKB-UniRule"/>
</dbReference>
<comment type="pathway">
    <text evidence="3 17 18">Cell wall biogenesis; peptidoglycan biosynthesis.</text>
</comment>
<proteinExistence type="inferred from homology"/>
<dbReference type="InterPro" id="IPR004101">
    <property type="entry name" value="Mur_ligase_C"/>
</dbReference>
<keyword evidence="7 17" id="KW-0963">Cytoplasm</keyword>
<dbReference type="HAMAP" id="MF_00639">
    <property type="entry name" value="MurD"/>
    <property type="match status" value="1"/>
</dbReference>
<evidence type="ECO:0000259" key="20">
    <source>
        <dbReference type="Pfam" id="PF08245"/>
    </source>
</evidence>
<dbReference type="PANTHER" id="PTHR43692:SF1">
    <property type="entry name" value="UDP-N-ACETYLMURAMOYLALANINE--D-GLUTAMATE LIGASE"/>
    <property type="match status" value="1"/>
</dbReference>
<comment type="similarity">
    <text evidence="4 17">Belongs to the MurCDEF family.</text>
</comment>
<dbReference type="PANTHER" id="PTHR43692">
    <property type="entry name" value="UDP-N-ACETYLMURAMOYLALANINE--D-GLUTAMATE LIGASE"/>
    <property type="match status" value="1"/>
</dbReference>
<dbReference type="UniPathway" id="UPA00219"/>
<dbReference type="EC" id="6.3.2.9" evidence="5 17"/>
<dbReference type="AlphaFoldDB" id="A0A1W1ZQD9"/>
<dbReference type="RefSeq" id="WP_084233909.1">
    <property type="nucleotide sequence ID" value="NZ_FWXW01000002.1"/>
</dbReference>
<evidence type="ECO:0000259" key="19">
    <source>
        <dbReference type="Pfam" id="PF02875"/>
    </source>
</evidence>
<dbReference type="STRING" id="1122930.SAMN02745168_1301"/>
<dbReference type="InterPro" id="IPR005762">
    <property type="entry name" value="MurD"/>
</dbReference>
<evidence type="ECO:0000313" key="21">
    <source>
        <dbReference type="EMBL" id="SMC50760.1"/>
    </source>
</evidence>